<keyword evidence="5 7" id="KW-1133">Transmembrane helix</keyword>
<dbReference type="SUPFAM" id="SSF144091">
    <property type="entry name" value="Rhomboid-like"/>
    <property type="match status" value="1"/>
</dbReference>
<evidence type="ECO:0000256" key="5">
    <source>
        <dbReference type="ARBA" id="ARBA00022989"/>
    </source>
</evidence>
<keyword evidence="10" id="KW-1185">Reference proteome</keyword>
<feature type="domain" description="Peptidase S54 rhomboid" evidence="8">
    <location>
        <begin position="106"/>
        <end position="259"/>
    </location>
</feature>
<dbReference type="Proteomes" id="UP001360953">
    <property type="component" value="Unassembled WGS sequence"/>
</dbReference>
<dbReference type="InterPro" id="IPR022764">
    <property type="entry name" value="Peptidase_S54_rhomboid_dom"/>
</dbReference>
<evidence type="ECO:0000256" key="2">
    <source>
        <dbReference type="ARBA" id="ARBA00009045"/>
    </source>
</evidence>
<proteinExistence type="inferred from homology"/>
<organism evidence="9 10">
    <name type="scientific">Phyllosticta citribraziliensis</name>
    <dbReference type="NCBI Taxonomy" id="989973"/>
    <lineage>
        <taxon>Eukaryota</taxon>
        <taxon>Fungi</taxon>
        <taxon>Dikarya</taxon>
        <taxon>Ascomycota</taxon>
        <taxon>Pezizomycotina</taxon>
        <taxon>Dothideomycetes</taxon>
        <taxon>Dothideomycetes incertae sedis</taxon>
        <taxon>Botryosphaeriales</taxon>
        <taxon>Phyllostictaceae</taxon>
        <taxon>Phyllosticta</taxon>
    </lineage>
</organism>
<keyword evidence="6 7" id="KW-0472">Membrane</keyword>
<accession>A0ABR1L3Q9</accession>
<evidence type="ECO:0000313" key="9">
    <source>
        <dbReference type="EMBL" id="KAK7529870.1"/>
    </source>
</evidence>
<feature type="transmembrane region" description="Helical" evidence="7">
    <location>
        <begin position="121"/>
        <end position="143"/>
    </location>
</feature>
<feature type="transmembrane region" description="Helical" evidence="7">
    <location>
        <begin position="203"/>
        <end position="225"/>
    </location>
</feature>
<gene>
    <name evidence="9" type="ORF">J3D65DRAFT_641497</name>
</gene>
<feature type="transmembrane region" description="Helical" evidence="7">
    <location>
        <begin position="237"/>
        <end position="255"/>
    </location>
</feature>
<evidence type="ECO:0000259" key="8">
    <source>
        <dbReference type="Pfam" id="PF01694"/>
    </source>
</evidence>
<comment type="subcellular location">
    <subcellularLocation>
        <location evidence="1">Membrane</location>
        <topology evidence="1">Multi-pass membrane protein</topology>
    </subcellularLocation>
</comment>
<protein>
    <recommendedName>
        <fullName evidence="8">Peptidase S54 rhomboid domain-containing protein</fullName>
    </recommendedName>
</protein>
<keyword evidence="3 7" id="KW-0812">Transmembrane</keyword>
<dbReference type="PANTHER" id="PTHR43731:SF14">
    <property type="entry name" value="PRESENILIN-ASSOCIATED RHOMBOID-LIKE PROTEIN, MITOCHONDRIAL"/>
    <property type="match status" value="1"/>
</dbReference>
<evidence type="ECO:0000313" key="10">
    <source>
        <dbReference type="Proteomes" id="UP001360953"/>
    </source>
</evidence>
<dbReference type="Gene3D" id="1.20.1540.10">
    <property type="entry name" value="Rhomboid-like"/>
    <property type="match status" value="1"/>
</dbReference>
<name>A0ABR1L3Q9_9PEZI</name>
<reference evidence="9 10" key="1">
    <citation type="submission" date="2024-04" db="EMBL/GenBank/DDBJ databases">
        <title>Phyllosticta paracitricarpa is synonymous to the EU quarantine fungus P. citricarpa based on phylogenomic analyses.</title>
        <authorList>
            <consortium name="Lawrence Berkeley National Laboratory"/>
            <person name="Van ingen-buijs V.A."/>
            <person name="Van westerhoven A.C."/>
            <person name="Haridas S."/>
            <person name="Skiadas P."/>
            <person name="Martin F."/>
            <person name="Groenewald J.Z."/>
            <person name="Crous P.W."/>
            <person name="Seidl M.F."/>
        </authorList>
    </citation>
    <scope>NUCLEOTIDE SEQUENCE [LARGE SCALE GENOMIC DNA]</scope>
    <source>
        <strain evidence="9 10">CPC 17464</strain>
    </source>
</reference>
<evidence type="ECO:0000256" key="1">
    <source>
        <dbReference type="ARBA" id="ARBA00004141"/>
    </source>
</evidence>
<comment type="similarity">
    <text evidence="2">Belongs to the peptidase S54 family.</text>
</comment>
<evidence type="ECO:0000256" key="4">
    <source>
        <dbReference type="ARBA" id="ARBA00022801"/>
    </source>
</evidence>
<dbReference type="GeneID" id="92034800"/>
<dbReference type="InterPro" id="IPR050925">
    <property type="entry name" value="Rhomboid_protease_S54"/>
</dbReference>
<evidence type="ECO:0000256" key="6">
    <source>
        <dbReference type="ARBA" id="ARBA00023136"/>
    </source>
</evidence>
<dbReference type="PANTHER" id="PTHR43731">
    <property type="entry name" value="RHOMBOID PROTEASE"/>
    <property type="match status" value="1"/>
</dbReference>
<dbReference type="EMBL" id="JBBPEH010000015">
    <property type="protein sequence ID" value="KAK7529870.1"/>
    <property type="molecule type" value="Genomic_DNA"/>
</dbReference>
<dbReference type="RefSeq" id="XP_066650236.1">
    <property type="nucleotide sequence ID" value="XM_066801894.1"/>
</dbReference>
<evidence type="ECO:0000256" key="3">
    <source>
        <dbReference type="ARBA" id="ARBA00022692"/>
    </source>
</evidence>
<dbReference type="InterPro" id="IPR035952">
    <property type="entry name" value="Rhomboid-like_sf"/>
</dbReference>
<comment type="caution">
    <text evidence="9">The sequence shown here is derived from an EMBL/GenBank/DDBJ whole genome shotgun (WGS) entry which is preliminary data.</text>
</comment>
<feature type="transmembrane region" description="Helical" evidence="7">
    <location>
        <begin position="179"/>
        <end position="196"/>
    </location>
</feature>
<keyword evidence="4" id="KW-0378">Hydrolase</keyword>
<sequence length="268" mass="29257">MTSMFLRSGLGRQMVRAKLPLKPLLRPARRFQHNGPDMEDYLLPGQKSAQNILKGFIAANAVMFLAWQFSTTHTKGESPDLLKTKNNMTRELNDKFVFRSGDIAHGKYYGVLLSHFSHVSIMHFGFNMMAFWSLGNGIIMSLPLMTGPKFLTLCLGSALGSSVATYANKQSRGISNGSLGASGLVSGIAAAIALRAPFAKMQFMFIPVGIPAWVLTGGFFAYSAYSVAAYDPRNPPLLDHAGHLGGAVFGALYYIMSLRRGRTPGVWR</sequence>
<evidence type="ECO:0000256" key="7">
    <source>
        <dbReference type="SAM" id="Phobius"/>
    </source>
</evidence>
<dbReference type="Pfam" id="PF01694">
    <property type="entry name" value="Rhomboid"/>
    <property type="match status" value="1"/>
</dbReference>